<dbReference type="GO" id="GO:0061634">
    <property type="term" value="F:alpha-D-xyloside xylohydrolase"/>
    <property type="evidence" value="ECO:0007669"/>
    <property type="project" value="UniProtKB-EC"/>
</dbReference>
<dbReference type="InterPro" id="IPR000322">
    <property type="entry name" value="Glyco_hydro_31_TIM"/>
</dbReference>
<evidence type="ECO:0000256" key="3">
    <source>
        <dbReference type="ARBA" id="ARBA00023295"/>
    </source>
</evidence>
<protein>
    <submittedName>
        <fullName evidence="8">Alpha-xylosidase</fullName>
        <ecNumber evidence="8">3.2.1.177</ecNumber>
    </submittedName>
</protein>
<dbReference type="Gene3D" id="2.60.40.1760">
    <property type="entry name" value="glycosyl hydrolase (family 31)"/>
    <property type="match status" value="1"/>
</dbReference>
<dbReference type="InterPro" id="IPR017853">
    <property type="entry name" value="GH"/>
</dbReference>
<dbReference type="SUPFAM" id="SSF51445">
    <property type="entry name" value="(Trans)glycosidases"/>
    <property type="match status" value="1"/>
</dbReference>
<evidence type="ECO:0000313" key="8">
    <source>
        <dbReference type="EMBL" id="MEN1947565.1"/>
    </source>
</evidence>
<dbReference type="Gene3D" id="3.20.20.80">
    <property type="entry name" value="Glycosidases"/>
    <property type="match status" value="1"/>
</dbReference>
<dbReference type="RefSeq" id="WP_342114888.1">
    <property type="nucleotide sequence ID" value="NZ_JBCAUN010000002.1"/>
</dbReference>
<evidence type="ECO:0000256" key="2">
    <source>
        <dbReference type="ARBA" id="ARBA00022801"/>
    </source>
</evidence>
<comment type="similarity">
    <text evidence="1 4">Belongs to the glycosyl hydrolase 31 family.</text>
</comment>
<accession>A0ABU9W6D7</accession>
<dbReference type="Pfam" id="PF13802">
    <property type="entry name" value="Gal_mutarotas_2"/>
    <property type="match status" value="1"/>
</dbReference>
<dbReference type="EC" id="3.2.1.177" evidence="8"/>
<organism evidence="8 9">
    <name type="scientific">Leifsonia stereocauli</name>
    <dbReference type="NCBI Taxonomy" id="3134136"/>
    <lineage>
        <taxon>Bacteria</taxon>
        <taxon>Bacillati</taxon>
        <taxon>Actinomycetota</taxon>
        <taxon>Actinomycetes</taxon>
        <taxon>Micrococcales</taxon>
        <taxon>Microbacteriaceae</taxon>
        <taxon>Leifsonia</taxon>
    </lineage>
</organism>
<reference evidence="8 9" key="1">
    <citation type="submission" date="2024-03" db="EMBL/GenBank/DDBJ databases">
        <title>YIM 134122 draft genome.</title>
        <authorList>
            <person name="Zuo S."/>
            <person name="Xiong L."/>
        </authorList>
    </citation>
    <scope>NUCLEOTIDE SEQUENCE [LARGE SCALE GENOMIC DNA]</scope>
    <source>
        <strain evidence="8 9">YIM 134122</strain>
    </source>
</reference>
<dbReference type="InterPro" id="IPR011013">
    <property type="entry name" value="Gal_mutarotase_sf_dom"/>
</dbReference>
<dbReference type="InterPro" id="IPR050985">
    <property type="entry name" value="Alpha-glycosidase_related"/>
</dbReference>
<dbReference type="InterPro" id="IPR025887">
    <property type="entry name" value="Glyco_hydro_31_N_dom"/>
</dbReference>
<keyword evidence="2 4" id="KW-0378">Hydrolase</keyword>
<evidence type="ECO:0000313" key="9">
    <source>
        <dbReference type="Proteomes" id="UP001425155"/>
    </source>
</evidence>
<comment type="caution">
    <text evidence="8">The sequence shown here is derived from an EMBL/GenBank/DDBJ whole genome shotgun (WGS) entry which is preliminary data.</text>
</comment>
<gene>
    <name evidence="8" type="primary">yicI</name>
    <name evidence="8" type="ORF">WJX64_13475</name>
</gene>
<sequence length="774" mass="84505">MKFTDGFWQLRPGVTALYAAQAYDVVAGDHDLVVTAPTKVITSRGDTLNRPSITVTLSSPLADVIRVRVEHFQGGHDQLSFPLPGERDDIGEVSVTDAEATLTAGALSARIAVGTDSWNLEFLAGGRRLTGSGAKSLGLIQLAHDAQVDSGLVGNARTGTSAPRSDTYTHAQLDLGVGELVYGLGERFGPLVKNGQTVEIWNADGGTSSEQAYKSVPFHLTNRGYGVFVNHPGHVSYEIGSETVERVQFSVPGEALEYFVIHGADQKAILDRYTELTGRPAVVPAWSYGLWLSTSFTTDYDEETVSSFVDGMAERDLPLSVFHFDCFWMREFNWCDFEWDPRVFPDPTGMLERLHAKDLHLCVWINPYIGQRSPLFAEAKAGGFLVTRPNGEVWQWDLWQAGMGLVDFTNPAATAWYQGKLRHLMDQGVDAFKTDFGERIPIDVDYFDGSSPERMHNYYTALYNRAVFEVLEEGRGKGEAVLFARSATAGGQSMPVHWGGDSTSSYESMAETLRGGLSLSFSGFAHWSHDIGGFEGTPDAGVFKRWTAFGLLSSHSRFHGSTSYRVPWIFDDEAVDVTRVFTKLKLSLMPYLLQLGLEASVTGAPLLRPMQLEFGDDPATGYLDRQYLLGPDLLVAPVFAESGDVDFYLPAGEWTDFFSGRVVSGGRWVREHHGFRTLPLYVRPGAVIPVGARADRPDYDYLDGLTLRVFPGAPGTTTTVVTTPDGTSASFRVERTDATVSVTSDLASGWSVALGVVGETAAAADGAVSIPLDR</sequence>
<keyword evidence="3 4" id="KW-0326">Glycosidase</keyword>
<dbReference type="InterPro" id="IPR013780">
    <property type="entry name" value="Glyco_hydro_b"/>
</dbReference>
<proteinExistence type="inferred from homology"/>
<name>A0ABU9W6D7_9MICO</name>
<dbReference type="PANTHER" id="PTHR43053">
    <property type="entry name" value="GLYCOSIDASE FAMILY 31"/>
    <property type="match status" value="1"/>
</dbReference>
<dbReference type="CDD" id="cd06593">
    <property type="entry name" value="GH31_xylosidase_YicI"/>
    <property type="match status" value="1"/>
</dbReference>
<feature type="domain" description="Glycosyl hydrolase family 31 C-terminal" evidence="7">
    <location>
        <begin position="603"/>
        <end position="688"/>
    </location>
</feature>
<dbReference type="SUPFAM" id="SSF117125">
    <property type="entry name" value="Putative glucosidase YicI, C-terminal domain"/>
    <property type="match status" value="1"/>
</dbReference>
<feature type="domain" description="Glycoside hydrolase family 31 TIM barrel" evidence="5">
    <location>
        <begin position="280"/>
        <end position="594"/>
    </location>
</feature>
<keyword evidence="9" id="KW-1185">Reference proteome</keyword>
<dbReference type="InterPro" id="IPR048395">
    <property type="entry name" value="Glyco_hydro_31_C"/>
</dbReference>
<evidence type="ECO:0000259" key="6">
    <source>
        <dbReference type="Pfam" id="PF13802"/>
    </source>
</evidence>
<dbReference type="SUPFAM" id="SSF74650">
    <property type="entry name" value="Galactose mutarotase-like"/>
    <property type="match status" value="1"/>
</dbReference>
<dbReference type="Proteomes" id="UP001425155">
    <property type="component" value="Unassembled WGS sequence"/>
</dbReference>
<evidence type="ECO:0000259" key="5">
    <source>
        <dbReference type="Pfam" id="PF01055"/>
    </source>
</evidence>
<dbReference type="PANTHER" id="PTHR43053:SF4">
    <property type="entry name" value="MYOGENESIS-REGULATING GLYCOSIDASE"/>
    <property type="match status" value="1"/>
</dbReference>
<feature type="domain" description="Glycoside hydrolase family 31 N-terminal" evidence="6">
    <location>
        <begin position="55"/>
        <end position="236"/>
    </location>
</feature>
<evidence type="ECO:0000256" key="4">
    <source>
        <dbReference type="RuleBase" id="RU361185"/>
    </source>
</evidence>
<dbReference type="Pfam" id="PF21365">
    <property type="entry name" value="Glyco_hydro_31_3rd"/>
    <property type="match status" value="1"/>
</dbReference>
<dbReference type="Pfam" id="PF01055">
    <property type="entry name" value="Glyco_hydro_31_2nd"/>
    <property type="match status" value="1"/>
</dbReference>
<dbReference type="Gene3D" id="2.60.40.1180">
    <property type="entry name" value="Golgi alpha-mannosidase II"/>
    <property type="match status" value="2"/>
</dbReference>
<evidence type="ECO:0000256" key="1">
    <source>
        <dbReference type="ARBA" id="ARBA00007806"/>
    </source>
</evidence>
<evidence type="ECO:0000259" key="7">
    <source>
        <dbReference type="Pfam" id="PF21365"/>
    </source>
</evidence>
<dbReference type="NCBIfam" id="NF007940">
    <property type="entry name" value="PRK10658.1"/>
    <property type="match status" value="1"/>
</dbReference>
<dbReference type="SUPFAM" id="SSF51011">
    <property type="entry name" value="Glycosyl hydrolase domain"/>
    <property type="match status" value="1"/>
</dbReference>
<dbReference type="CDD" id="cd14752">
    <property type="entry name" value="GH31_N"/>
    <property type="match status" value="1"/>
</dbReference>
<dbReference type="EMBL" id="JBCLVG010000002">
    <property type="protein sequence ID" value="MEN1947565.1"/>
    <property type="molecule type" value="Genomic_DNA"/>
</dbReference>